<dbReference type="PANTHER" id="PTHR42798:SF7">
    <property type="entry name" value="ALPHA-D-RIBOSE 1-METHYLPHOSPHONATE 5-TRIPHOSPHATE SYNTHASE SUBUNIT PHNL"/>
    <property type="match status" value="1"/>
</dbReference>
<evidence type="ECO:0000313" key="6">
    <source>
        <dbReference type="EMBL" id="ENZ00959.1"/>
    </source>
</evidence>
<dbReference type="InterPro" id="IPR017911">
    <property type="entry name" value="MacB-like_ATP-bd"/>
</dbReference>
<protein>
    <submittedName>
        <fullName evidence="6">ABC transporter ATP-binding protein</fullName>
    </submittedName>
</protein>
<dbReference type="Gene3D" id="3.40.50.300">
    <property type="entry name" value="P-loop containing nucleotide triphosphate hydrolases"/>
    <property type="match status" value="1"/>
</dbReference>
<evidence type="ECO:0000313" key="7">
    <source>
        <dbReference type="Proteomes" id="UP000013097"/>
    </source>
</evidence>
<evidence type="ECO:0000259" key="5">
    <source>
        <dbReference type="PROSITE" id="PS50893"/>
    </source>
</evidence>
<name>N9XYF5_9CLOT</name>
<dbReference type="SMART" id="SM00382">
    <property type="entry name" value="AAA"/>
    <property type="match status" value="1"/>
</dbReference>
<dbReference type="RefSeq" id="WP_002598616.1">
    <property type="nucleotide sequence ID" value="NZ_KB850956.1"/>
</dbReference>
<keyword evidence="3" id="KW-0547">Nucleotide-binding</keyword>
<comment type="similarity">
    <text evidence="1">Belongs to the ABC transporter superfamily.</text>
</comment>
<reference evidence="6 7" key="1">
    <citation type="submission" date="2013-01" db="EMBL/GenBank/DDBJ databases">
        <title>The Genome Sequence of Clostridium colicanis 209318.</title>
        <authorList>
            <consortium name="The Broad Institute Genome Sequencing Platform"/>
            <person name="Earl A."/>
            <person name="Ward D."/>
            <person name="Feldgarden M."/>
            <person name="Gevers D."/>
            <person name="Courvalin P."/>
            <person name="Lambert T."/>
            <person name="Walker B."/>
            <person name="Young S.K."/>
            <person name="Zeng Q."/>
            <person name="Gargeya S."/>
            <person name="Fitzgerald M."/>
            <person name="Haas B."/>
            <person name="Abouelleil A."/>
            <person name="Alvarado L."/>
            <person name="Arachchi H.M."/>
            <person name="Berlin A.M."/>
            <person name="Chapman S.B."/>
            <person name="Dewar J."/>
            <person name="Goldberg J."/>
            <person name="Griggs A."/>
            <person name="Gujja S."/>
            <person name="Hansen M."/>
            <person name="Howarth C."/>
            <person name="Imamovic A."/>
            <person name="Larimer J."/>
            <person name="McCowan C."/>
            <person name="Murphy C."/>
            <person name="Neiman D."/>
            <person name="Pearson M."/>
            <person name="Priest M."/>
            <person name="Roberts A."/>
            <person name="Saif S."/>
            <person name="Shea T."/>
            <person name="Sisk P."/>
            <person name="Sykes S."/>
            <person name="Wortman J."/>
            <person name="Nusbaum C."/>
            <person name="Birren B."/>
        </authorList>
    </citation>
    <scope>NUCLEOTIDE SEQUENCE [LARGE SCALE GENOMIC DNA]</scope>
    <source>
        <strain evidence="6 7">209318</strain>
    </source>
</reference>
<evidence type="ECO:0000256" key="4">
    <source>
        <dbReference type="ARBA" id="ARBA00022840"/>
    </source>
</evidence>
<feature type="domain" description="ABC transporter" evidence="5">
    <location>
        <begin position="4"/>
        <end position="244"/>
    </location>
</feature>
<dbReference type="PATRIC" id="fig|999411.4.peg.2090"/>
<dbReference type="Pfam" id="PF00005">
    <property type="entry name" value="ABC_tran"/>
    <property type="match status" value="1"/>
</dbReference>
<dbReference type="GO" id="GO:0016887">
    <property type="term" value="F:ATP hydrolysis activity"/>
    <property type="evidence" value="ECO:0007669"/>
    <property type="project" value="InterPro"/>
</dbReference>
<keyword evidence="2" id="KW-0813">Transport</keyword>
<dbReference type="HOGENOM" id="CLU_000604_1_22_9"/>
<evidence type="ECO:0000256" key="1">
    <source>
        <dbReference type="ARBA" id="ARBA00005417"/>
    </source>
</evidence>
<comment type="caution">
    <text evidence="6">The sequence shown here is derived from an EMBL/GenBank/DDBJ whole genome shotgun (WGS) entry which is preliminary data.</text>
</comment>
<dbReference type="EMBL" id="AGYT01000010">
    <property type="protein sequence ID" value="ENZ00959.1"/>
    <property type="molecule type" value="Genomic_DNA"/>
</dbReference>
<dbReference type="GO" id="GO:0098796">
    <property type="term" value="C:membrane protein complex"/>
    <property type="evidence" value="ECO:0007669"/>
    <property type="project" value="UniProtKB-ARBA"/>
</dbReference>
<dbReference type="FunFam" id="3.40.50.300:FF:000032">
    <property type="entry name" value="Export ABC transporter ATP-binding protein"/>
    <property type="match status" value="1"/>
</dbReference>
<dbReference type="SUPFAM" id="SSF52540">
    <property type="entry name" value="P-loop containing nucleoside triphosphate hydrolases"/>
    <property type="match status" value="1"/>
</dbReference>
<dbReference type="InterPro" id="IPR003593">
    <property type="entry name" value="AAA+_ATPase"/>
</dbReference>
<evidence type="ECO:0000256" key="2">
    <source>
        <dbReference type="ARBA" id="ARBA00022448"/>
    </source>
</evidence>
<keyword evidence="4 6" id="KW-0067">ATP-binding</keyword>
<dbReference type="InterPro" id="IPR027417">
    <property type="entry name" value="P-loop_NTPase"/>
</dbReference>
<accession>N9XYF5</accession>
<dbReference type="GO" id="GO:0022857">
    <property type="term" value="F:transmembrane transporter activity"/>
    <property type="evidence" value="ECO:0007669"/>
    <property type="project" value="UniProtKB-ARBA"/>
</dbReference>
<gene>
    <name evidence="6" type="ORF">HMPREF1092_02123</name>
</gene>
<dbReference type="PANTHER" id="PTHR42798">
    <property type="entry name" value="LIPOPROTEIN-RELEASING SYSTEM ATP-BINDING PROTEIN LOLD"/>
    <property type="match status" value="1"/>
</dbReference>
<dbReference type="GO" id="GO:0005524">
    <property type="term" value="F:ATP binding"/>
    <property type="evidence" value="ECO:0007669"/>
    <property type="project" value="UniProtKB-KW"/>
</dbReference>
<dbReference type="CDD" id="cd03255">
    <property type="entry name" value="ABC_MJ0796_LolCDE_FtsE"/>
    <property type="match status" value="1"/>
</dbReference>
<evidence type="ECO:0000256" key="3">
    <source>
        <dbReference type="ARBA" id="ARBA00022741"/>
    </source>
</evidence>
<sequence length="252" mass="28518">MSLLRVNNLKKIYSSRFGGNKVKALNNITFSVEEGEYVAIMGESGSGKTTLLNILATLDKQTSGEIYLNEENILKVKESKLSEFRRNNLGFVFQDFNLLDTFSVKDNIFLPLVLSKIDYKEMEKRIKPLAKRLNIENLLEKYPYEISGGQKQRTAVCRALITRPKLILADEPTGALDSKSSEQLLNIFSDINNSGQTILMVTHSARAASTAKRVLFIKDGEVFHQIYKGNMRDDEMYEKILDTLTVLHRGGE</sequence>
<dbReference type="eggNOG" id="COG1136">
    <property type="taxonomic scope" value="Bacteria"/>
</dbReference>
<keyword evidence="7" id="KW-1185">Reference proteome</keyword>
<dbReference type="PROSITE" id="PS50893">
    <property type="entry name" value="ABC_TRANSPORTER_2"/>
    <property type="match status" value="1"/>
</dbReference>
<dbReference type="Proteomes" id="UP000013097">
    <property type="component" value="Unassembled WGS sequence"/>
</dbReference>
<dbReference type="AlphaFoldDB" id="N9XYF5"/>
<dbReference type="InterPro" id="IPR003439">
    <property type="entry name" value="ABC_transporter-like_ATP-bd"/>
</dbReference>
<organism evidence="6 7">
    <name type="scientific">Clostridium thermobutyricum</name>
    <dbReference type="NCBI Taxonomy" id="29372"/>
    <lineage>
        <taxon>Bacteria</taxon>
        <taxon>Bacillati</taxon>
        <taxon>Bacillota</taxon>
        <taxon>Clostridia</taxon>
        <taxon>Eubacteriales</taxon>
        <taxon>Clostridiaceae</taxon>
        <taxon>Clostridium</taxon>
    </lineage>
</organism>
<proteinExistence type="inferred from homology"/>